<keyword evidence="7" id="KW-1185">Reference proteome</keyword>
<accession>A0A9P8UNI6</accession>
<dbReference type="PROSITE" id="PS50048">
    <property type="entry name" value="ZN2_CY6_FUNGAL_2"/>
    <property type="match status" value="1"/>
</dbReference>
<dbReference type="InterPro" id="IPR001138">
    <property type="entry name" value="Zn2Cys6_DnaBD"/>
</dbReference>
<dbReference type="OrthoDB" id="4898680at2759"/>
<dbReference type="InterPro" id="IPR036864">
    <property type="entry name" value="Zn2-C6_fun-type_DNA-bd_sf"/>
</dbReference>
<feature type="domain" description="Zn(2)-C6 fungal-type" evidence="5">
    <location>
        <begin position="17"/>
        <end position="49"/>
    </location>
</feature>
<dbReference type="PROSITE" id="PS00463">
    <property type="entry name" value="ZN2_CY6_FUNGAL_1"/>
    <property type="match status" value="1"/>
</dbReference>
<proteinExistence type="predicted"/>
<dbReference type="Pfam" id="PF04082">
    <property type="entry name" value="Fungal_trans"/>
    <property type="match status" value="1"/>
</dbReference>
<dbReference type="InterPro" id="IPR007219">
    <property type="entry name" value="XnlR_reg_dom"/>
</dbReference>
<evidence type="ECO:0000313" key="6">
    <source>
        <dbReference type="EMBL" id="KAH6655531.1"/>
    </source>
</evidence>
<dbReference type="GO" id="GO:0003677">
    <property type="term" value="F:DNA binding"/>
    <property type="evidence" value="ECO:0007669"/>
    <property type="project" value="InterPro"/>
</dbReference>
<dbReference type="CDD" id="cd00067">
    <property type="entry name" value="GAL4"/>
    <property type="match status" value="1"/>
</dbReference>
<dbReference type="SMART" id="SM00906">
    <property type="entry name" value="Fungal_trans"/>
    <property type="match status" value="1"/>
</dbReference>
<evidence type="ECO:0000256" key="4">
    <source>
        <dbReference type="SAM" id="MobiDB-lite"/>
    </source>
</evidence>
<sequence length="712" mass="81216">MTPSGSVPTRRNGKPHSCEPCRISKVRCDHKIPVCDRCVARNKERSCIYHPAPMTKPRNSQISVSHSRRSMRRARSSPSLQLAPTPNDEQLPQRTSTYSPSRTKAAPSADAEFFGSTAFSAIIDDDRDIINRYVEQLADQQILSNVHQRKEHTSEERIRAGMAVLNLLVDFPSFPDCIHRYLKLSYTCMVPDPFVKACVASVEETLFGPFPSSTRSRGSQLRQLVMLLFANTSTPLDLFTHVSAKVYHTLFTGPNIRWEIIGFVLATLGISLKYDVNKRNEPLSDTSPTEEPTFIHRIAEAVDYCTSVCYSYNSVSHQALWLLYGGACLKNVVYGDMNFQFWRCVGDLSSMFSALGLHQEKTKCEEIYPYYQIELRRRYAAQLYSMDKTISTILGRPPRILGSHCAIPMPADIDDAVFLLENDELDDSLRNVDANGWNLDRQFRGATWRRIKLILSQFREEVLGIYLGTQLTSENEGLVHDILTRHEFVWDTVPQELKYDELTGSQHITPPQRYVMMTTYMDQNYNRFLLYRKLANETQCTREPLYQVSRSLLATILQAISLSDQVYTMQRDMSWPILYYGLPAASILAVELLKDSIREPNTPNTQINAIPRAEVIQNLAVFVSNLRRSTNRQEVNQESCKWAHRILSSILSVIIDPKHRETVATETAQNQFMTSLPVSPNFGLNDDALNFDDFLSRMEGADWTRDISDVLI</sequence>
<dbReference type="GO" id="GO:0005634">
    <property type="term" value="C:nucleus"/>
    <property type="evidence" value="ECO:0007669"/>
    <property type="project" value="UniProtKB-SubCell"/>
</dbReference>
<dbReference type="EMBL" id="JAGPXC010000003">
    <property type="protein sequence ID" value="KAH6655531.1"/>
    <property type="molecule type" value="Genomic_DNA"/>
</dbReference>
<organism evidence="6 7">
    <name type="scientific">Truncatella angustata</name>
    <dbReference type="NCBI Taxonomy" id="152316"/>
    <lineage>
        <taxon>Eukaryota</taxon>
        <taxon>Fungi</taxon>
        <taxon>Dikarya</taxon>
        <taxon>Ascomycota</taxon>
        <taxon>Pezizomycotina</taxon>
        <taxon>Sordariomycetes</taxon>
        <taxon>Xylariomycetidae</taxon>
        <taxon>Amphisphaeriales</taxon>
        <taxon>Sporocadaceae</taxon>
        <taxon>Truncatella</taxon>
    </lineage>
</organism>
<evidence type="ECO:0000256" key="3">
    <source>
        <dbReference type="ARBA" id="ARBA00023242"/>
    </source>
</evidence>
<dbReference type="Pfam" id="PF00172">
    <property type="entry name" value="Zn_clus"/>
    <property type="match status" value="1"/>
</dbReference>
<dbReference type="InterPro" id="IPR050613">
    <property type="entry name" value="Sec_Metabolite_Reg"/>
</dbReference>
<evidence type="ECO:0000256" key="1">
    <source>
        <dbReference type="ARBA" id="ARBA00004123"/>
    </source>
</evidence>
<dbReference type="GO" id="GO:0006351">
    <property type="term" value="P:DNA-templated transcription"/>
    <property type="evidence" value="ECO:0007669"/>
    <property type="project" value="InterPro"/>
</dbReference>
<feature type="compositionally biased region" description="Basic residues" evidence="4">
    <location>
        <begin position="66"/>
        <end position="75"/>
    </location>
</feature>
<dbReference type="Gene3D" id="4.10.240.10">
    <property type="entry name" value="Zn(2)-C6 fungal-type DNA-binding domain"/>
    <property type="match status" value="1"/>
</dbReference>
<dbReference type="RefSeq" id="XP_045959796.1">
    <property type="nucleotide sequence ID" value="XM_046102497.1"/>
</dbReference>
<dbReference type="GO" id="GO:0008270">
    <property type="term" value="F:zinc ion binding"/>
    <property type="evidence" value="ECO:0007669"/>
    <property type="project" value="InterPro"/>
</dbReference>
<feature type="region of interest" description="Disordered" evidence="4">
    <location>
        <begin position="50"/>
        <end position="105"/>
    </location>
</feature>
<dbReference type="AlphaFoldDB" id="A0A9P8UNI6"/>
<dbReference type="CDD" id="cd12148">
    <property type="entry name" value="fungal_TF_MHR"/>
    <property type="match status" value="1"/>
</dbReference>
<dbReference type="GO" id="GO:0000981">
    <property type="term" value="F:DNA-binding transcription factor activity, RNA polymerase II-specific"/>
    <property type="evidence" value="ECO:0007669"/>
    <property type="project" value="InterPro"/>
</dbReference>
<dbReference type="GeneID" id="70131389"/>
<evidence type="ECO:0000259" key="5">
    <source>
        <dbReference type="PROSITE" id="PS50048"/>
    </source>
</evidence>
<gene>
    <name evidence="6" type="ORF">BKA67DRAFT_560986</name>
</gene>
<dbReference type="PANTHER" id="PTHR31001">
    <property type="entry name" value="UNCHARACTERIZED TRANSCRIPTIONAL REGULATORY PROTEIN"/>
    <property type="match status" value="1"/>
</dbReference>
<dbReference type="SMART" id="SM00066">
    <property type="entry name" value="GAL4"/>
    <property type="match status" value="1"/>
</dbReference>
<name>A0A9P8UNI6_9PEZI</name>
<comment type="subcellular location">
    <subcellularLocation>
        <location evidence="1">Nucleus</location>
    </subcellularLocation>
</comment>
<keyword evidence="3" id="KW-0539">Nucleus</keyword>
<keyword evidence="2" id="KW-0479">Metal-binding</keyword>
<feature type="compositionally biased region" description="Polar residues" evidence="4">
    <location>
        <begin position="80"/>
        <end position="102"/>
    </location>
</feature>
<dbReference type="SUPFAM" id="SSF57701">
    <property type="entry name" value="Zn2/Cys6 DNA-binding domain"/>
    <property type="match status" value="1"/>
</dbReference>
<reference evidence="6" key="1">
    <citation type="journal article" date="2021" name="Nat. Commun.">
        <title>Genetic determinants of endophytism in the Arabidopsis root mycobiome.</title>
        <authorList>
            <person name="Mesny F."/>
            <person name="Miyauchi S."/>
            <person name="Thiergart T."/>
            <person name="Pickel B."/>
            <person name="Atanasova L."/>
            <person name="Karlsson M."/>
            <person name="Huettel B."/>
            <person name="Barry K.W."/>
            <person name="Haridas S."/>
            <person name="Chen C."/>
            <person name="Bauer D."/>
            <person name="Andreopoulos W."/>
            <person name="Pangilinan J."/>
            <person name="LaButti K."/>
            <person name="Riley R."/>
            <person name="Lipzen A."/>
            <person name="Clum A."/>
            <person name="Drula E."/>
            <person name="Henrissat B."/>
            <person name="Kohler A."/>
            <person name="Grigoriev I.V."/>
            <person name="Martin F.M."/>
            <person name="Hacquard S."/>
        </authorList>
    </citation>
    <scope>NUCLEOTIDE SEQUENCE</scope>
    <source>
        <strain evidence="6">MPI-SDFR-AT-0073</strain>
    </source>
</reference>
<protein>
    <recommendedName>
        <fullName evidence="5">Zn(2)-C6 fungal-type domain-containing protein</fullName>
    </recommendedName>
</protein>
<evidence type="ECO:0000313" key="7">
    <source>
        <dbReference type="Proteomes" id="UP000758603"/>
    </source>
</evidence>
<dbReference type="PANTHER" id="PTHR31001:SF40">
    <property type="entry name" value="ZN(II)2CYS6 TRANSCRIPTION FACTOR (EUROFUNG)"/>
    <property type="match status" value="1"/>
</dbReference>
<evidence type="ECO:0000256" key="2">
    <source>
        <dbReference type="ARBA" id="ARBA00022723"/>
    </source>
</evidence>
<dbReference type="Proteomes" id="UP000758603">
    <property type="component" value="Unassembled WGS sequence"/>
</dbReference>
<comment type="caution">
    <text evidence="6">The sequence shown here is derived from an EMBL/GenBank/DDBJ whole genome shotgun (WGS) entry which is preliminary data.</text>
</comment>